<dbReference type="Proteomes" id="UP001138500">
    <property type="component" value="Unassembled WGS sequence"/>
</dbReference>
<comment type="similarity">
    <text evidence="1">Belongs to the universal ribosomal protein uS13 family.</text>
</comment>
<comment type="caution">
    <text evidence="4">The sequence shown here is derived from an EMBL/GenBank/DDBJ whole genome shotgun (WGS) entry which is preliminary data.</text>
</comment>
<reference evidence="4 5" key="1">
    <citation type="journal article" date="2018" name="IMA Fungus">
        <title>IMA Genome-F 10: Nine draft genome sequences of Claviceps purpurea s.lat., including C. arundinis, C. humidiphila, and C. cf. spartinae, pseudomolecules for the pitch canker pathogen Fusarium circinatum, draft genome of Davidsoniella eucalypti, Grosmannia galeiformis, Quambalaria eucalypti, and Teratosphaeria destructans.</title>
        <authorList>
            <person name="Wingfield B.D."/>
            <person name="Liu M."/>
            <person name="Nguyen H.D."/>
            <person name="Lane F.A."/>
            <person name="Morgan S.W."/>
            <person name="De Vos L."/>
            <person name="Wilken P.M."/>
            <person name="Duong T.A."/>
            <person name="Aylward J."/>
            <person name="Coetzee M.P."/>
            <person name="Dadej K."/>
            <person name="De Beer Z.W."/>
            <person name="Findlay W."/>
            <person name="Havenga M."/>
            <person name="Kolarik M."/>
            <person name="Menzies J.G."/>
            <person name="Naidoo K."/>
            <person name="Pochopski O."/>
            <person name="Shoukouhi P."/>
            <person name="Santana Q.C."/>
            <person name="Seifert K.A."/>
            <person name="Soal N."/>
            <person name="Steenkamp E.T."/>
            <person name="Tatham C.T."/>
            <person name="van der Nest M.A."/>
            <person name="Wingfield M.J."/>
        </authorList>
    </citation>
    <scope>NUCLEOTIDE SEQUENCE [LARGE SCALE GENOMIC DNA]</scope>
    <source>
        <strain evidence="4">CMW44962</strain>
    </source>
</reference>
<protein>
    <submittedName>
        <fullName evidence="4">37S ribosomal protein subunit sws2, mitochondrial</fullName>
    </submittedName>
</protein>
<gene>
    <name evidence="4" type="ORF">Tdes44962_MAKER01493</name>
</gene>
<dbReference type="AlphaFoldDB" id="A0A9W7W6F7"/>
<evidence type="ECO:0000256" key="1">
    <source>
        <dbReference type="ARBA" id="ARBA00008080"/>
    </source>
</evidence>
<dbReference type="OrthoDB" id="525520at2759"/>
<dbReference type="PROSITE" id="PS50159">
    <property type="entry name" value="RIBOSOMAL_S13_2"/>
    <property type="match status" value="1"/>
</dbReference>
<dbReference type="GO" id="GO:0003676">
    <property type="term" value="F:nucleic acid binding"/>
    <property type="evidence" value="ECO:0007669"/>
    <property type="project" value="InterPro"/>
</dbReference>
<proteinExistence type="inferred from homology"/>
<dbReference type="GO" id="GO:0005840">
    <property type="term" value="C:ribosome"/>
    <property type="evidence" value="ECO:0007669"/>
    <property type="project" value="UniProtKB-KW"/>
</dbReference>
<evidence type="ECO:0000313" key="4">
    <source>
        <dbReference type="EMBL" id="KAH9844460.1"/>
    </source>
</evidence>
<evidence type="ECO:0000313" key="5">
    <source>
        <dbReference type="Proteomes" id="UP001138500"/>
    </source>
</evidence>
<dbReference type="Gene3D" id="4.10.910.10">
    <property type="entry name" value="30s ribosomal protein s13, domain 2"/>
    <property type="match status" value="1"/>
</dbReference>
<sequence>MVFIHGTNFIESSLVTRALKSFYGIGPDVCTKLMAKFHIHKTARVGQLATRQIDDLAQELSTMTLENDLRRQLVDNIQRLRDMGTYRDSDGAKTQQGGEARLRSWEQIMQREEKAMRLSSVEVSQVHYPFRLRCYQCYEDAGGYTFDEEDLSRRLAQNKHQLPIDYRFVSTNGSAGISGSAWALYPPACSSRAPASTYRRRVVRCTFLKIMPFISISIRHKNLPTRTSITRIIMAELALWQLDKEYYSISQEHDLVLRSIDALSETTHFETLLYNPEIKEHKQTVVDPKDDHPVALATWLKILQGAGENDASGDTNITVEHMTIEHVWHILAIAFKYGFNPKMPAAKAWFDKCQKELRDDYYAGIRHGSIDRRQVIEWAHAEDHSQQDAGTDGLANDP</sequence>
<accession>A0A9W7W6F7</accession>
<dbReference type="InterPro" id="IPR027437">
    <property type="entry name" value="Rbsml_uS13_C"/>
</dbReference>
<dbReference type="Gene3D" id="1.10.8.50">
    <property type="match status" value="1"/>
</dbReference>
<dbReference type="InterPro" id="IPR010979">
    <property type="entry name" value="Ribosomal_uS13-like_H2TH"/>
</dbReference>
<evidence type="ECO:0000256" key="3">
    <source>
        <dbReference type="ARBA" id="ARBA00023274"/>
    </source>
</evidence>
<keyword evidence="5" id="KW-1185">Reference proteome</keyword>
<organism evidence="4 5">
    <name type="scientific">Teratosphaeria destructans</name>
    <dbReference type="NCBI Taxonomy" id="418781"/>
    <lineage>
        <taxon>Eukaryota</taxon>
        <taxon>Fungi</taxon>
        <taxon>Dikarya</taxon>
        <taxon>Ascomycota</taxon>
        <taxon>Pezizomycotina</taxon>
        <taxon>Dothideomycetes</taxon>
        <taxon>Dothideomycetidae</taxon>
        <taxon>Mycosphaerellales</taxon>
        <taxon>Teratosphaeriaceae</taxon>
        <taxon>Teratosphaeria</taxon>
    </lineage>
</organism>
<dbReference type="EMBL" id="RIBY02000335">
    <property type="protein sequence ID" value="KAH9844460.1"/>
    <property type="molecule type" value="Genomic_DNA"/>
</dbReference>
<keyword evidence="2 4" id="KW-0689">Ribosomal protein</keyword>
<reference evidence="4 5" key="2">
    <citation type="journal article" date="2021" name="Curr. Genet.">
        <title>Genetic response to nitrogen starvation in the aggressive Eucalyptus foliar pathogen Teratosphaeria destructans.</title>
        <authorList>
            <person name="Havenga M."/>
            <person name="Wingfield B.D."/>
            <person name="Wingfield M.J."/>
            <person name="Dreyer L.L."/>
            <person name="Roets F."/>
            <person name="Aylward J."/>
        </authorList>
    </citation>
    <scope>NUCLEOTIDE SEQUENCE [LARGE SCALE GENOMIC DNA]</scope>
    <source>
        <strain evidence="4">CMW44962</strain>
    </source>
</reference>
<dbReference type="SUPFAM" id="SSF46946">
    <property type="entry name" value="S13-like H2TH domain"/>
    <property type="match status" value="1"/>
</dbReference>
<dbReference type="GO" id="GO:1990904">
    <property type="term" value="C:ribonucleoprotein complex"/>
    <property type="evidence" value="ECO:0007669"/>
    <property type="project" value="UniProtKB-KW"/>
</dbReference>
<evidence type="ECO:0000256" key="2">
    <source>
        <dbReference type="ARBA" id="ARBA00022980"/>
    </source>
</evidence>
<keyword evidence="3" id="KW-0687">Ribonucleoprotein</keyword>
<name>A0A9W7W6F7_9PEZI</name>